<dbReference type="RefSeq" id="XP_003848037.1">
    <property type="nucleotide sequence ID" value="XM_003847989.1"/>
</dbReference>
<keyword evidence="3" id="KW-1185">Reference proteome</keyword>
<evidence type="ECO:0008006" key="4">
    <source>
        <dbReference type="Google" id="ProtNLM"/>
    </source>
</evidence>
<dbReference type="Proteomes" id="UP000008062">
    <property type="component" value="Chromosome 12"/>
</dbReference>
<reference evidence="2 3" key="1">
    <citation type="journal article" date="2011" name="PLoS Genet.">
        <title>Finished genome of the fungal wheat pathogen Mycosphaerella graminicola reveals dispensome structure, chromosome plasticity, and stealth pathogenesis.</title>
        <authorList>
            <person name="Goodwin S.B."/>
            <person name="Ben M'barek S."/>
            <person name="Dhillon B."/>
            <person name="Wittenberg A.H.J."/>
            <person name="Crane C.F."/>
            <person name="Hane J.K."/>
            <person name="Foster A.J."/>
            <person name="Van der Lee T.A.J."/>
            <person name="Grimwood J."/>
            <person name="Aerts A."/>
            <person name="Antoniw J."/>
            <person name="Bailey A."/>
            <person name="Bluhm B."/>
            <person name="Bowler J."/>
            <person name="Bristow J."/>
            <person name="van der Burgt A."/>
            <person name="Canto-Canche B."/>
            <person name="Churchill A.C.L."/>
            <person name="Conde-Ferraez L."/>
            <person name="Cools H.J."/>
            <person name="Coutinho P.M."/>
            <person name="Csukai M."/>
            <person name="Dehal P."/>
            <person name="De Wit P."/>
            <person name="Donzelli B."/>
            <person name="van de Geest H.C."/>
            <person name="van Ham R.C.H.J."/>
            <person name="Hammond-Kosack K.E."/>
            <person name="Henrissat B."/>
            <person name="Kilian A."/>
            <person name="Kobayashi A.K."/>
            <person name="Koopmann E."/>
            <person name="Kourmpetis Y."/>
            <person name="Kuzniar A."/>
            <person name="Lindquist E."/>
            <person name="Lombard V."/>
            <person name="Maliepaard C."/>
            <person name="Martins N."/>
            <person name="Mehrabi R."/>
            <person name="Nap J.P.H."/>
            <person name="Ponomarenko A."/>
            <person name="Rudd J.J."/>
            <person name="Salamov A."/>
            <person name="Schmutz J."/>
            <person name="Schouten H.J."/>
            <person name="Shapiro H."/>
            <person name="Stergiopoulos I."/>
            <person name="Torriani S.F.F."/>
            <person name="Tu H."/>
            <person name="de Vries R.P."/>
            <person name="Waalwijk C."/>
            <person name="Ware S.B."/>
            <person name="Wiebenga A."/>
            <person name="Zwiers L.-H."/>
            <person name="Oliver R.P."/>
            <person name="Grigoriev I.V."/>
            <person name="Kema G.H.J."/>
        </authorList>
    </citation>
    <scope>NUCLEOTIDE SEQUENCE [LARGE SCALE GENOMIC DNA]</scope>
    <source>
        <strain evidence="3">CBS 115943 / IPO323</strain>
    </source>
</reference>
<dbReference type="FunCoup" id="F9XP99">
    <property type="interactions" value="223"/>
</dbReference>
<dbReference type="HOGENOM" id="CLU_165034_2_1_1"/>
<organism evidence="2 3">
    <name type="scientific">Zymoseptoria tritici (strain CBS 115943 / IPO323)</name>
    <name type="common">Speckled leaf blotch fungus</name>
    <name type="synonym">Septoria tritici</name>
    <dbReference type="NCBI Taxonomy" id="336722"/>
    <lineage>
        <taxon>Eukaryota</taxon>
        <taxon>Fungi</taxon>
        <taxon>Dikarya</taxon>
        <taxon>Ascomycota</taxon>
        <taxon>Pezizomycotina</taxon>
        <taxon>Dothideomycetes</taxon>
        <taxon>Dothideomycetidae</taxon>
        <taxon>Mycosphaerellales</taxon>
        <taxon>Mycosphaerellaceae</taxon>
        <taxon>Zymoseptoria</taxon>
    </lineage>
</organism>
<dbReference type="OMA" id="NTMSGTE"/>
<feature type="compositionally biased region" description="Basic and acidic residues" evidence="1">
    <location>
        <begin position="51"/>
        <end position="61"/>
    </location>
</feature>
<dbReference type="eggNOG" id="KOG4488">
    <property type="taxonomic scope" value="Eukaryota"/>
</dbReference>
<dbReference type="AlphaFoldDB" id="F9XP99"/>
<dbReference type="VEuPathDB" id="FungiDB:ZTRI_12.426"/>
<feature type="region of interest" description="Disordered" evidence="1">
    <location>
        <begin position="1"/>
        <end position="61"/>
    </location>
</feature>
<evidence type="ECO:0000313" key="2">
    <source>
        <dbReference type="EMBL" id="EGP83013.1"/>
    </source>
</evidence>
<name>F9XP99_ZYMTI</name>
<accession>F9XP99</accession>
<dbReference type="InParanoid" id="F9XP99"/>
<dbReference type="KEGG" id="ztr:MYCGRDRAFT_82924"/>
<gene>
    <name evidence="2" type="ORF">MYCGRDRAFT_82924</name>
</gene>
<dbReference type="EMBL" id="CM001207">
    <property type="protein sequence ID" value="EGP83013.1"/>
    <property type="molecule type" value="Genomic_DNA"/>
</dbReference>
<protein>
    <recommendedName>
        <fullName evidence="4">Small EDRK-rich factor-like N-terminal domain-containing protein</fullName>
    </recommendedName>
</protein>
<sequence length="61" mass="6647">MARGNQRDKAREKNLAKQAGEKSKNSLSGSEMMRNKDDVAAIMRAKQQAAEAKKAAEAAKK</sequence>
<dbReference type="GeneID" id="13396043"/>
<proteinExistence type="predicted"/>
<feature type="compositionally biased region" description="Basic and acidic residues" evidence="1">
    <location>
        <begin position="1"/>
        <end position="24"/>
    </location>
</feature>
<dbReference type="OrthoDB" id="18018at2759"/>
<dbReference type="STRING" id="336722.F9XP99"/>
<evidence type="ECO:0000313" key="3">
    <source>
        <dbReference type="Proteomes" id="UP000008062"/>
    </source>
</evidence>
<evidence type="ECO:0000256" key="1">
    <source>
        <dbReference type="SAM" id="MobiDB-lite"/>
    </source>
</evidence>